<keyword evidence="1" id="KW-0472">Membrane</keyword>
<dbReference type="EMBL" id="AHOP02000062">
    <property type="protein sequence ID" value="EMO38944.1"/>
    <property type="molecule type" value="Genomic_DNA"/>
</dbReference>
<keyword evidence="1" id="KW-0812">Transmembrane</keyword>
<sequence>MYSNVGTTAIKLRQFVIVPTFLGNESISLFMVVLQIVRLLGRF</sequence>
<name>M6UCY3_9LEPT</name>
<keyword evidence="1" id="KW-1133">Transmembrane helix</keyword>
<reference evidence="2 3" key="1">
    <citation type="submission" date="2013-01" db="EMBL/GenBank/DDBJ databases">
        <authorList>
            <person name="Harkins D.M."/>
            <person name="Durkin A.S."/>
            <person name="Brinkac L.M."/>
            <person name="Haft D.H."/>
            <person name="Selengut J.D."/>
            <person name="Sanka R."/>
            <person name="DePew J."/>
            <person name="Purushe J."/>
            <person name="Matthias M.A."/>
            <person name="Vinetz J.M."/>
            <person name="Sutton G.G."/>
            <person name="Nierman W.C."/>
            <person name="Fouts D.E."/>
        </authorList>
    </citation>
    <scope>NUCLEOTIDE SEQUENCE [LARGE SCALE GENOMIC DNA]</scope>
    <source>
        <strain evidence="2 3">ZUN142</strain>
    </source>
</reference>
<protein>
    <submittedName>
        <fullName evidence="2">Uncharacterized protein</fullName>
    </submittedName>
</protein>
<evidence type="ECO:0000313" key="2">
    <source>
        <dbReference type="EMBL" id="EMO38944.1"/>
    </source>
</evidence>
<comment type="caution">
    <text evidence="2">The sequence shown here is derived from an EMBL/GenBank/DDBJ whole genome shotgun (WGS) entry which is preliminary data.</text>
</comment>
<evidence type="ECO:0000313" key="3">
    <source>
        <dbReference type="Proteomes" id="UP000012153"/>
    </source>
</evidence>
<dbReference type="Proteomes" id="UP000012153">
    <property type="component" value="Unassembled WGS sequence"/>
</dbReference>
<organism evidence="2 3">
    <name type="scientific">Leptospira noguchii serovar Autumnalis str. ZUN142</name>
    <dbReference type="NCBI Taxonomy" id="1085540"/>
    <lineage>
        <taxon>Bacteria</taxon>
        <taxon>Pseudomonadati</taxon>
        <taxon>Spirochaetota</taxon>
        <taxon>Spirochaetia</taxon>
        <taxon>Leptospirales</taxon>
        <taxon>Leptospiraceae</taxon>
        <taxon>Leptospira</taxon>
    </lineage>
</organism>
<evidence type="ECO:0000256" key="1">
    <source>
        <dbReference type="SAM" id="Phobius"/>
    </source>
</evidence>
<gene>
    <name evidence="2" type="ORF">LEP1GSC186_0148</name>
</gene>
<proteinExistence type="predicted"/>
<dbReference type="AlphaFoldDB" id="M6UCY3"/>
<feature type="transmembrane region" description="Helical" evidence="1">
    <location>
        <begin position="15"/>
        <end position="37"/>
    </location>
</feature>
<accession>M6UCY3</accession>